<evidence type="ECO:0000313" key="2">
    <source>
        <dbReference type="Proteomes" id="UP001159042"/>
    </source>
</evidence>
<keyword evidence="2" id="KW-1185">Reference proteome</keyword>
<sequence length="102" mass="11167">MVACSAGVLCSQSVEKLAWYPTSYYTIQNELATAVVNPVLGGINAFNQIVYIGRYVETTSAQRPVQVGSIVKDDKIHYTYKGLTSASYYFEILVINGKCTGD</sequence>
<dbReference type="AlphaFoldDB" id="A0AAV8WFT1"/>
<comment type="caution">
    <text evidence="1">The sequence shown here is derived from an EMBL/GenBank/DDBJ whole genome shotgun (WGS) entry which is preliminary data.</text>
</comment>
<dbReference type="EMBL" id="JANEYG010000002">
    <property type="protein sequence ID" value="KAJ8925005.1"/>
    <property type="molecule type" value="Genomic_DNA"/>
</dbReference>
<name>A0AAV8WFT1_9CUCU</name>
<proteinExistence type="predicted"/>
<accession>A0AAV8WFT1</accession>
<dbReference type="Proteomes" id="UP001159042">
    <property type="component" value="Unassembled WGS sequence"/>
</dbReference>
<protein>
    <submittedName>
        <fullName evidence="1">Uncharacterized protein</fullName>
    </submittedName>
</protein>
<organism evidence="1 2">
    <name type="scientific">Exocentrus adspersus</name>
    <dbReference type="NCBI Taxonomy" id="1586481"/>
    <lineage>
        <taxon>Eukaryota</taxon>
        <taxon>Metazoa</taxon>
        <taxon>Ecdysozoa</taxon>
        <taxon>Arthropoda</taxon>
        <taxon>Hexapoda</taxon>
        <taxon>Insecta</taxon>
        <taxon>Pterygota</taxon>
        <taxon>Neoptera</taxon>
        <taxon>Endopterygota</taxon>
        <taxon>Coleoptera</taxon>
        <taxon>Polyphaga</taxon>
        <taxon>Cucujiformia</taxon>
        <taxon>Chrysomeloidea</taxon>
        <taxon>Cerambycidae</taxon>
        <taxon>Lamiinae</taxon>
        <taxon>Acanthocinini</taxon>
        <taxon>Exocentrus</taxon>
    </lineage>
</organism>
<evidence type="ECO:0000313" key="1">
    <source>
        <dbReference type="EMBL" id="KAJ8925005.1"/>
    </source>
</evidence>
<gene>
    <name evidence="1" type="ORF">NQ315_001170</name>
</gene>
<reference evidence="1 2" key="1">
    <citation type="journal article" date="2023" name="Insect Mol. Biol.">
        <title>Genome sequencing provides insights into the evolution of gene families encoding plant cell wall-degrading enzymes in longhorned beetles.</title>
        <authorList>
            <person name="Shin N.R."/>
            <person name="Okamura Y."/>
            <person name="Kirsch R."/>
            <person name="Pauchet Y."/>
        </authorList>
    </citation>
    <scope>NUCLEOTIDE SEQUENCE [LARGE SCALE GENOMIC DNA]</scope>
    <source>
        <strain evidence="1">EAD_L_NR</strain>
    </source>
</reference>